<reference evidence="2" key="1">
    <citation type="journal article" date="2023" name="G3 (Bethesda)">
        <title>Genome assembly and association tests identify interacting loci associated with vigor, precocity, and sex in interspecific pistachio rootstocks.</title>
        <authorList>
            <person name="Palmer W."/>
            <person name="Jacygrad E."/>
            <person name="Sagayaradj S."/>
            <person name="Cavanaugh K."/>
            <person name="Han R."/>
            <person name="Bertier L."/>
            <person name="Beede B."/>
            <person name="Kafkas S."/>
            <person name="Golino D."/>
            <person name="Preece J."/>
            <person name="Michelmore R."/>
        </authorList>
    </citation>
    <scope>NUCLEOTIDE SEQUENCE [LARGE SCALE GENOMIC DNA]</scope>
</reference>
<evidence type="ECO:0000313" key="2">
    <source>
        <dbReference type="Proteomes" id="UP001163603"/>
    </source>
</evidence>
<sequence length="80" mass="9058">MQERLLGAVLGSVVTGLIVFEQRKRIYESIADDQSQVGSKSQTREPIFAKKTRSEFAQLWNKTVDQTFGPVIATLSSRKW</sequence>
<protein>
    <submittedName>
        <fullName evidence="1">Uncharacterized protein</fullName>
    </submittedName>
</protein>
<gene>
    <name evidence="1" type="ORF">Pint_32172</name>
</gene>
<proteinExistence type="predicted"/>
<comment type="caution">
    <text evidence="1">The sequence shown here is derived from an EMBL/GenBank/DDBJ whole genome shotgun (WGS) entry which is preliminary data.</text>
</comment>
<organism evidence="1 2">
    <name type="scientific">Pistacia integerrima</name>
    <dbReference type="NCBI Taxonomy" id="434235"/>
    <lineage>
        <taxon>Eukaryota</taxon>
        <taxon>Viridiplantae</taxon>
        <taxon>Streptophyta</taxon>
        <taxon>Embryophyta</taxon>
        <taxon>Tracheophyta</taxon>
        <taxon>Spermatophyta</taxon>
        <taxon>Magnoliopsida</taxon>
        <taxon>eudicotyledons</taxon>
        <taxon>Gunneridae</taxon>
        <taxon>Pentapetalae</taxon>
        <taxon>rosids</taxon>
        <taxon>malvids</taxon>
        <taxon>Sapindales</taxon>
        <taxon>Anacardiaceae</taxon>
        <taxon>Pistacia</taxon>
    </lineage>
</organism>
<dbReference type="Proteomes" id="UP001163603">
    <property type="component" value="Chromosome 11"/>
</dbReference>
<name>A0ACC0XMP5_9ROSI</name>
<keyword evidence="2" id="KW-1185">Reference proteome</keyword>
<accession>A0ACC0XMP5</accession>
<evidence type="ECO:0000313" key="1">
    <source>
        <dbReference type="EMBL" id="KAJ0020531.1"/>
    </source>
</evidence>
<dbReference type="EMBL" id="CM047746">
    <property type="protein sequence ID" value="KAJ0020531.1"/>
    <property type="molecule type" value="Genomic_DNA"/>
</dbReference>